<proteinExistence type="predicted"/>
<dbReference type="HOGENOM" id="CLU_2207325_0_0_9"/>
<dbReference type="AlphaFoldDB" id="Q8ERN9"/>
<accession>Q8ERN9</accession>
<gene>
    <name evidence="2" type="ordered locus">OB1262</name>
</gene>
<protein>
    <submittedName>
        <fullName evidence="2">Uncharacterized protein</fullName>
    </submittedName>
</protein>
<keyword evidence="1" id="KW-1133">Transmembrane helix</keyword>
<sequence length="107" mass="12785">MGPSLPVSVWIVYYIFFIIVLFVSVYNMKKDYKRVQSSQNLLFIPIFLIINFAYFIQRVEVNELEYLWLQVLSLDLIAIVIALIYIYFLYFFVSSIIHLSKKKTKDI</sequence>
<reference evidence="2 3" key="1">
    <citation type="journal article" date="2001" name="FEMS Microbiol. Lett.">
        <title>Oceanobacillus iheyensis gen. nov., sp. nov., a deep-sea extremely halotolerant and alkaliphilic species isolated from a depth of 1050 m on the Iheya Ridge.</title>
        <authorList>
            <person name="Lu J."/>
            <person name="Nogi Y."/>
            <person name="Takami H."/>
        </authorList>
    </citation>
    <scope>NUCLEOTIDE SEQUENCE [LARGE SCALE GENOMIC DNA]</scope>
    <source>
        <strain evidence="3">DSM 14371 / CIP 107618 / JCM 11309 / KCTC 3954 / HTE831</strain>
    </source>
</reference>
<dbReference type="Proteomes" id="UP000000822">
    <property type="component" value="Chromosome"/>
</dbReference>
<evidence type="ECO:0000256" key="1">
    <source>
        <dbReference type="SAM" id="Phobius"/>
    </source>
</evidence>
<feature type="transmembrane region" description="Helical" evidence="1">
    <location>
        <begin position="6"/>
        <end position="28"/>
    </location>
</feature>
<organism evidence="2 3">
    <name type="scientific">Oceanobacillus iheyensis (strain DSM 14371 / CIP 107618 / JCM 11309 / KCTC 3954 / HTE831)</name>
    <dbReference type="NCBI Taxonomy" id="221109"/>
    <lineage>
        <taxon>Bacteria</taxon>
        <taxon>Bacillati</taxon>
        <taxon>Bacillota</taxon>
        <taxon>Bacilli</taxon>
        <taxon>Bacillales</taxon>
        <taxon>Bacillaceae</taxon>
        <taxon>Oceanobacillus</taxon>
    </lineage>
</organism>
<feature type="transmembrane region" description="Helical" evidence="1">
    <location>
        <begin position="40"/>
        <end position="56"/>
    </location>
</feature>
<reference evidence="2 3" key="2">
    <citation type="journal article" date="2002" name="Nucleic Acids Res.">
        <title>Genome sequence of Oceanobacillus iheyensis isolated from the Iheya Ridge and its unexpected adaptive capabilities to extreme environments.</title>
        <authorList>
            <person name="Takami H."/>
            <person name="Takaki Y."/>
            <person name="Uchiyama I."/>
        </authorList>
    </citation>
    <scope>NUCLEOTIDE SEQUENCE [LARGE SCALE GENOMIC DNA]</scope>
    <source>
        <strain evidence="3">DSM 14371 / CIP 107618 / JCM 11309 / KCTC 3954 / HTE831</strain>
    </source>
</reference>
<dbReference type="KEGG" id="oih:OB1262"/>
<dbReference type="STRING" id="221109.gene:10733502"/>
<keyword evidence="3" id="KW-1185">Reference proteome</keyword>
<dbReference type="RefSeq" id="WP_011065664.1">
    <property type="nucleotide sequence ID" value="NC_004193.1"/>
</dbReference>
<keyword evidence="1" id="KW-0472">Membrane</keyword>
<keyword evidence="1" id="KW-0812">Transmembrane</keyword>
<feature type="transmembrane region" description="Helical" evidence="1">
    <location>
        <begin position="76"/>
        <end position="99"/>
    </location>
</feature>
<dbReference type="EMBL" id="BA000028">
    <property type="protein sequence ID" value="BAC13218.1"/>
    <property type="molecule type" value="Genomic_DNA"/>
</dbReference>
<evidence type="ECO:0000313" key="3">
    <source>
        <dbReference type="Proteomes" id="UP000000822"/>
    </source>
</evidence>
<evidence type="ECO:0000313" key="2">
    <source>
        <dbReference type="EMBL" id="BAC13218.1"/>
    </source>
</evidence>
<name>Q8ERN9_OCEIH</name>